<sequence length="58" mass="7083">DRAENLAWDERKIYKWEDIMANSLELKVYFKEQRPDGFEVMLLGKEFRDFLEEKGELL</sequence>
<reference evidence="1" key="1">
    <citation type="journal article" date="2014" name="Front. Microbiol.">
        <title>High frequency of phylogenetically diverse reductive dehalogenase-homologous genes in deep subseafloor sedimentary metagenomes.</title>
        <authorList>
            <person name="Kawai M."/>
            <person name="Futagami T."/>
            <person name="Toyoda A."/>
            <person name="Takaki Y."/>
            <person name="Nishi S."/>
            <person name="Hori S."/>
            <person name="Arai W."/>
            <person name="Tsubouchi T."/>
            <person name="Morono Y."/>
            <person name="Uchiyama I."/>
            <person name="Ito T."/>
            <person name="Fujiyama A."/>
            <person name="Inagaki F."/>
            <person name="Takami H."/>
        </authorList>
    </citation>
    <scope>NUCLEOTIDE SEQUENCE</scope>
    <source>
        <strain evidence="1">Expedition CK06-06</strain>
    </source>
</reference>
<dbReference type="AlphaFoldDB" id="X1IXJ7"/>
<gene>
    <name evidence="1" type="ORF">S03H2_49238</name>
</gene>
<protein>
    <submittedName>
        <fullName evidence="1">Uncharacterized protein</fullName>
    </submittedName>
</protein>
<feature type="non-terminal residue" evidence="1">
    <location>
        <position position="1"/>
    </location>
</feature>
<dbReference type="EMBL" id="BARU01031098">
    <property type="protein sequence ID" value="GAH70819.1"/>
    <property type="molecule type" value="Genomic_DNA"/>
</dbReference>
<organism evidence="1">
    <name type="scientific">marine sediment metagenome</name>
    <dbReference type="NCBI Taxonomy" id="412755"/>
    <lineage>
        <taxon>unclassified sequences</taxon>
        <taxon>metagenomes</taxon>
        <taxon>ecological metagenomes</taxon>
    </lineage>
</organism>
<comment type="caution">
    <text evidence="1">The sequence shown here is derived from an EMBL/GenBank/DDBJ whole genome shotgun (WGS) entry which is preliminary data.</text>
</comment>
<proteinExistence type="predicted"/>
<name>X1IXJ7_9ZZZZ</name>
<evidence type="ECO:0000313" key="1">
    <source>
        <dbReference type="EMBL" id="GAH70819.1"/>
    </source>
</evidence>
<accession>X1IXJ7</accession>